<dbReference type="EMBL" id="JAPUFD010000013">
    <property type="protein sequence ID" value="MDI1490852.1"/>
    <property type="molecule type" value="Genomic_DNA"/>
</dbReference>
<dbReference type="AlphaFoldDB" id="A0AA43QRJ3"/>
<gene>
    <name evidence="3" type="ORF">OHK93_002057</name>
</gene>
<dbReference type="InterPro" id="IPR038732">
    <property type="entry name" value="HpyO/CreE_NAD-binding"/>
</dbReference>
<dbReference type="Proteomes" id="UP001161017">
    <property type="component" value="Unassembled WGS sequence"/>
</dbReference>
<sequence length="655" mass="72023">MGLSNDAVPKSVKRAESSGATHIQIAIVGSGPRGTSALERLCASADDFLTPNSRLTVHVIDSSPPGPGRVWRRRQPPQLLMNTVTSQMTLFTDDSVICDGPIRPGPSLYEWAKMAEPELGPDDYASRSQYGGYLEWVFGEILHRTSTNTKVEVHSTLGTRLDDEGDGKQTLVLANGKTLSHLHGVILAQGHLPLLAPQAQQVLTKYAIDNTLRYYTPSNPADVDVSVIAPGENVLLRGLGLNFFDYMALFTTSRGGEFVRDPGHRIGSGLRYRPSGKEPHLIAGSRRGIPYQARGDNGKGPFGRHKPLVFTDELIDAFRRRADMGLAPDFMSEVWPLVAKEVEGLYYERILGYHGRQGSSLSSPDFREKWLATPHDSPQESQLLDRYNIPKERRWSWERIQLPYAGMTFPSNAAWKSWLLSYLKEDAEEAALGNAKGALKAAEDVMRDLRNELRQIVDHDGLLSASRRDHLDKWYTPLNAFLSIGPPRQRVEQMVALIEAGILQVLGPGMKVKNEDGAWIAEATQIPDSTVRATNLIEARLPEPDLRTTQDDLLSHLLKTGQCRPHVLEGYESGGLDVTLSPCRVVDSKGQPHKARFAVGVPTEGVHWVTAAGARPGVNSVTLTDTDAVARAALEAATSPRKKVEELELADLTIA</sequence>
<dbReference type="InterPro" id="IPR036188">
    <property type="entry name" value="FAD/NAD-bd_sf"/>
</dbReference>
<evidence type="ECO:0000313" key="4">
    <source>
        <dbReference type="Proteomes" id="UP001161017"/>
    </source>
</evidence>
<keyword evidence="1" id="KW-0175">Coiled coil</keyword>
<dbReference type="InterPro" id="IPR052189">
    <property type="entry name" value="L-asp_N-monooxygenase_NS-form"/>
</dbReference>
<dbReference type="SUPFAM" id="SSF51905">
    <property type="entry name" value="FAD/NAD(P)-binding domain"/>
    <property type="match status" value="1"/>
</dbReference>
<protein>
    <recommendedName>
        <fullName evidence="2">FAD-dependent urate hydroxylase HpyO/Asp monooxygenase CreE-like FAD/NAD(P)-binding domain-containing protein</fullName>
    </recommendedName>
</protein>
<dbReference type="Pfam" id="PF13454">
    <property type="entry name" value="NAD_binding_9"/>
    <property type="match status" value="1"/>
</dbReference>
<organism evidence="3 4">
    <name type="scientific">Ramalina farinacea</name>
    <dbReference type="NCBI Taxonomy" id="258253"/>
    <lineage>
        <taxon>Eukaryota</taxon>
        <taxon>Fungi</taxon>
        <taxon>Dikarya</taxon>
        <taxon>Ascomycota</taxon>
        <taxon>Pezizomycotina</taxon>
        <taxon>Lecanoromycetes</taxon>
        <taxon>OSLEUM clade</taxon>
        <taxon>Lecanoromycetidae</taxon>
        <taxon>Lecanorales</taxon>
        <taxon>Lecanorineae</taxon>
        <taxon>Ramalinaceae</taxon>
        <taxon>Ramalina</taxon>
    </lineage>
</organism>
<evidence type="ECO:0000256" key="1">
    <source>
        <dbReference type="SAM" id="Coils"/>
    </source>
</evidence>
<comment type="caution">
    <text evidence="3">The sequence shown here is derived from an EMBL/GenBank/DDBJ whole genome shotgun (WGS) entry which is preliminary data.</text>
</comment>
<name>A0AA43QRJ3_9LECA</name>
<feature type="coiled-coil region" evidence="1">
    <location>
        <begin position="432"/>
        <end position="459"/>
    </location>
</feature>
<dbReference type="PANTHER" id="PTHR40254:SF1">
    <property type="entry name" value="BLR0577 PROTEIN"/>
    <property type="match status" value="1"/>
</dbReference>
<evidence type="ECO:0000259" key="2">
    <source>
        <dbReference type="Pfam" id="PF13454"/>
    </source>
</evidence>
<dbReference type="PANTHER" id="PTHR40254">
    <property type="entry name" value="BLR0577 PROTEIN"/>
    <property type="match status" value="1"/>
</dbReference>
<proteinExistence type="predicted"/>
<accession>A0AA43QRJ3</accession>
<reference evidence="3" key="1">
    <citation type="journal article" date="2023" name="Genome Biol. Evol.">
        <title>First Whole Genome Sequence and Flow Cytometry Genome Size Data for the Lichen-Forming Fungus Ramalina farinacea (Ascomycota).</title>
        <authorList>
            <person name="Llewellyn T."/>
            <person name="Mian S."/>
            <person name="Hill R."/>
            <person name="Leitch I.J."/>
            <person name="Gaya E."/>
        </authorList>
    </citation>
    <scope>NUCLEOTIDE SEQUENCE</scope>
    <source>
        <strain evidence="3">LIQ254RAFAR</strain>
    </source>
</reference>
<keyword evidence="4" id="KW-1185">Reference proteome</keyword>
<feature type="domain" description="FAD-dependent urate hydroxylase HpyO/Asp monooxygenase CreE-like FAD/NAD(P)-binding" evidence="2">
    <location>
        <begin position="26"/>
        <end position="191"/>
    </location>
</feature>
<evidence type="ECO:0000313" key="3">
    <source>
        <dbReference type="EMBL" id="MDI1490852.1"/>
    </source>
</evidence>